<dbReference type="Pfam" id="PF00072">
    <property type="entry name" value="Response_reg"/>
    <property type="match status" value="1"/>
</dbReference>
<proteinExistence type="predicted"/>
<evidence type="ECO:0000256" key="1">
    <source>
        <dbReference type="ARBA" id="ARBA00022553"/>
    </source>
</evidence>
<keyword evidence="6" id="KW-1185">Reference proteome</keyword>
<gene>
    <name evidence="5" type="ORF">GCM10009665_42330</name>
</gene>
<evidence type="ECO:0000256" key="3">
    <source>
        <dbReference type="SAM" id="Coils"/>
    </source>
</evidence>
<protein>
    <recommendedName>
        <fullName evidence="4">Response regulatory domain-containing protein</fullName>
    </recommendedName>
</protein>
<dbReference type="SMART" id="SM00448">
    <property type="entry name" value="REC"/>
    <property type="match status" value="1"/>
</dbReference>
<evidence type="ECO:0000313" key="6">
    <source>
        <dbReference type="Proteomes" id="UP001500037"/>
    </source>
</evidence>
<organism evidence="5 6">
    <name type="scientific">Kitasatospora nipponensis</name>
    <dbReference type="NCBI Taxonomy" id="258049"/>
    <lineage>
        <taxon>Bacteria</taxon>
        <taxon>Bacillati</taxon>
        <taxon>Actinomycetota</taxon>
        <taxon>Actinomycetes</taxon>
        <taxon>Kitasatosporales</taxon>
        <taxon>Streptomycetaceae</taxon>
        <taxon>Kitasatospora</taxon>
    </lineage>
</organism>
<evidence type="ECO:0000256" key="2">
    <source>
        <dbReference type="PROSITE-ProRule" id="PRU00169"/>
    </source>
</evidence>
<dbReference type="SUPFAM" id="SSF52172">
    <property type="entry name" value="CheY-like"/>
    <property type="match status" value="1"/>
</dbReference>
<dbReference type="Proteomes" id="UP001500037">
    <property type="component" value="Unassembled WGS sequence"/>
</dbReference>
<keyword evidence="1 2" id="KW-0597">Phosphoprotein</keyword>
<feature type="domain" description="Response regulatory" evidence="4">
    <location>
        <begin position="244"/>
        <end position="362"/>
    </location>
</feature>
<dbReference type="PANTHER" id="PTHR44591">
    <property type="entry name" value="STRESS RESPONSE REGULATOR PROTEIN 1"/>
    <property type="match status" value="1"/>
</dbReference>
<dbReference type="InterPro" id="IPR050595">
    <property type="entry name" value="Bact_response_regulator"/>
</dbReference>
<feature type="modified residue" description="4-aspartylphosphate" evidence="2">
    <location>
        <position position="294"/>
    </location>
</feature>
<dbReference type="PANTHER" id="PTHR44591:SF3">
    <property type="entry name" value="RESPONSE REGULATORY DOMAIN-CONTAINING PROTEIN"/>
    <property type="match status" value="1"/>
</dbReference>
<sequence length="386" mass="42871">MVTDYGRPRGARMAGLQPLDDGLNSECRALAEALRQQFEALGLSVRRYATRRFLSPGTLSRYLAGSRVPQWSFVQTLLTDVAEERCVALTPEAMDVLRRLHSAAQRTSVSMSKAVAQLQLQLADADREARRSSARKEILDDALVDRNERIADLEVRLSLQPLDPGDADEETILAERNRLAAEVTRLRAQLTEVQSRVELAEERCELLERQLALVEVQRGLDPGEQLFTAVESVRHLLPPGIRPKVLLVDDQPANLLALKSVLQVPDQELVAVASGKDALKELLQHEDFAVIILDVQMPGMDGYETATHIKRRAKTRNIPIIFLTAIGADADYSMRGYSVGAVDFIVKPFDPWALRAKVAVFVELYLERRLRGSQGQPLAIAARPSG</sequence>
<keyword evidence="3" id="KW-0175">Coiled coil</keyword>
<evidence type="ECO:0000313" key="5">
    <source>
        <dbReference type="EMBL" id="GAA1246892.1"/>
    </source>
</evidence>
<name>A0ABN1WDI9_9ACTN</name>
<dbReference type="EMBL" id="BAAALF010000077">
    <property type="protein sequence ID" value="GAA1246892.1"/>
    <property type="molecule type" value="Genomic_DNA"/>
</dbReference>
<accession>A0ABN1WDI9</accession>
<dbReference type="Gene3D" id="3.40.50.2300">
    <property type="match status" value="1"/>
</dbReference>
<feature type="coiled-coil region" evidence="3">
    <location>
        <begin position="176"/>
        <end position="217"/>
    </location>
</feature>
<evidence type="ECO:0000259" key="4">
    <source>
        <dbReference type="PROSITE" id="PS50110"/>
    </source>
</evidence>
<comment type="caution">
    <text evidence="5">The sequence shown here is derived from an EMBL/GenBank/DDBJ whole genome shotgun (WGS) entry which is preliminary data.</text>
</comment>
<dbReference type="InterPro" id="IPR011006">
    <property type="entry name" value="CheY-like_superfamily"/>
</dbReference>
<reference evidence="5 6" key="1">
    <citation type="journal article" date="2019" name="Int. J. Syst. Evol. Microbiol.">
        <title>The Global Catalogue of Microorganisms (GCM) 10K type strain sequencing project: providing services to taxonomists for standard genome sequencing and annotation.</title>
        <authorList>
            <consortium name="The Broad Institute Genomics Platform"/>
            <consortium name="The Broad Institute Genome Sequencing Center for Infectious Disease"/>
            <person name="Wu L."/>
            <person name="Ma J."/>
        </authorList>
    </citation>
    <scope>NUCLEOTIDE SEQUENCE [LARGE SCALE GENOMIC DNA]</scope>
    <source>
        <strain evidence="5 6">JCM 13004</strain>
    </source>
</reference>
<dbReference type="InterPro" id="IPR001789">
    <property type="entry name" value="Sig_transdc_resp-reg_receiver"/>
</dbReference>
<dbReference type="PROSITE" id="PS50110">
    <property type="entry name" value="RESPONSE_REGULATORY"/>
    <property type="match status" value="1"/>
</dbReference>